<dbReference type="GO" id="GO:0009306">
    <property type="term" value="P:protein secretion"/>
    <property type="evidence" value="ECO:0007669"/>
    <property type="project" value="InterPro"/>
</dbReference>
<dbReference type="EMBL" id="AP023396">
    <property type="protein sequence ID" value="BCK57281.1"/>
    <property type="molecule type" value="Genomic_DNA"/>
</dbReference>
<sequence length="637" mass="64519">MPDNVYIDPDLLRQLAEKHDGIADDTRKWAQPPSDWLNAFPETYGKIAHPVHQALVRYYTARERAGNALADEHQYTANSLREAALAYERADQDGSRDIKLAGDNVNPQPMPQVTPGGPGTTPPSGPPGGGPAGTPPGGPAGGPSTGTGPNGAGPSGPSGPEGGPAGTDNGRPGSGVTGADTAGPGSVPAAASSGGPGATSTAPASSVVPPVGSIPPGGPSGGPGGGPGGGSFDERSGVQSSGARSDVPPMPVVTPFAAAVAKAKDEAAEPAYVVGDAVDEDLVLAKTLLGGVLAAADTTAVGLHWAVAVLRGPAGTGVFITSNEGRGWLPPGVFLPQEVSTPWSWDEVLSDAEEDGSPWEGVSDPARILVEFGLAWGPKAGARLSALVSSGPLDPSLRSRFADVPMEGLVGPSDDLDLRAFTVDTADRLGLTGSAAALQHVASVPDNRVRATCLDLATDAHAQVGRAGTTPAEAALSRGVRQRIIGLLQNGQEVPAALWRELRDADDLLAAAMLSRRVDVGRVEPGALRVDDNPALRAMVFERRCNELALLLADEPTRQQLRDAVYAHAQIVEHPQFVAAPAAVATAVDERVVRPAAPPTSVVAPGGQVSAPPPVSAPTVAVTPPATPPPGGPQNQS</sequence>
<evidence type="ECO:0000313" key="3">
    <source>
        <dbReference type="Proteomes" id="UP000516173"/>
    </source>
</evidence>
<feature type="compositionally biased region" description="Pro residues" evidence="1">
    <location>
        <begin position="120"/>
        <end position="138"/>
    </location>
</feature>
<feature type="compositionally biased region" description="Low complexity" evidence="1">
    <location>
        <begin position="181"/>
        <end position="211"/>
    </location>
</feature>
<feature type="compositionally biased region" description="Gly residues" evidence="1">
    <location>
        <begin position="219"/>
        <end position="231"/>
    </location>
</feature>
<dbReference type="Proteomes" id="UP000516173">
    <property type="component" value="Chromosome"/>
</dbReference>
<dbReference type="InterPro" id="IPR022536">
    <property type="entry name" value="EspC"/>
</dbReference>
<reference evidence="2 3" key="1">
    <citation type="submission" date="2020-08" db="EMBL/GenBank/DDBJ databases">
        <title>Genome Sequencing of Nocardia wallacei strain FMUON74 and assembly.</title>
        <authorList>
            <person name="Toyokawa M."/>
            <person name="Uesaka K."/>
        </authorList>
    </citation>
    <scope>NUCLEOTIDE SEQUENCE [LARGE SCALE GENOMIC DNA]</scope>
    <source>
        <strain evidence="2 3">FMUON74</strain>
    </source>
</reference>
<feature type="compositionally biased region" description="Gly residues" evidence="1">
    <location>
        <begin position="139"/>
        <end position="165"/>
    </location>
</feature>
<proteinExistence type="predicted"/>
<feature type="region of interest" description="Disordered" evidence="1">
    <location>
        <begin position="97"/>
        <end position="251"/>
    </location>
</feature>
<protein>
    <submittedName>
        <fullName evidence="2">Uncharacterized protein</fullName>
    </submittedName>
</protein>
<gene>
    <name evidence="2" type="ORF">NWFMUON74_50530</name>
</gene>
<evidence type="ECO:0000256" key="1">
    <source>
        <dbReference type="SAM" id="MobiDB-lite"/>
    </source>
</evidence>
<feature type="region of interest" description="Disordered" evidence="1">
    <location>
        <begin position="597"/>
        <end position="637"/>
    </location>
</feature>
<evidence type="ECO:0000313" key="2">
    <source>
        <dbReference type="EMBL" id="BCK57281.1"/>
    </source>
</evidence>
<keyword evidence="3" id="KW-1185">Reference proteome</keyword>
<dbReference type="RefSeq" id="WP_187684199.1">
    <property type="nucleotide sequence ID" value="NZ_AP023396.1"/>
</dbReference>
<dbReference type="AlphaFoldDB" id="A0A7G1KQZ7"/>
<dbReference type="GeneID" id="80349493"/>
<name>A0A7G1KQZ7_9NOCA</name>
<dbReference type="KEGG" id="nwl:NWFMUON74_50530"/>
<accession>A0A7G1KQZ7</accession>
<dbReference type="Pfam" id="PF10824">
    <property type="entry name" value="T7SS_ESX_EspC"/>
    <property type="match status" value="1"/>
</dbReference>
<feature type="compositionally biased region" description="Pro residues" evidence="1">
    <location>
        <begin position="625"/>
        <end position="637"/>
    </location>
</feature>
<organism evidence="2 3">
    <name type="scientific">Nocardia wallacei</name>
    <dbReference type="NCBI Taxonomy" id="480035"/>
    <lineage>
        <taxon>Bacteria</taxon>
        <taxon>Bacillati</taxon>
        <taxon>Actinomycetota</taxon>
        <taxon>Actinomycetes</taxon>
        <taxon>Mycobacteriales</taxon>
        <taxon>Nocardiaceae</taxon>
        <taxon>Nocardia</taxon>
    </lineage>
</organism>